<sequence length="56" mass="6551">MLTTRFNCFDNSWMALLLYSTSFDQTGLHHFPINRVEIVSLPVTRPIYIVAYKVVM</sequence>
<dbReference type="Proteomes" id="UP000002522">
    <property type="component" value="Chromosome"/>
</dbReference>
<dbReference type="AlphaFoldDB" id="Q8EWU8"/>
<protein>
    <submittedName>
        <fullName evidence="1">Uncharacterized protein</fullName>
    </submittedName>
</protein>
<keyword evidence="2" id="KW-1185">Reference proteome</keyword>
<evidence type="ECO:0000313" key="2">
    <source>
        <dbReference type="Proteomes" id="UP000002522"/>
    </source>
</evidence>
<reference evidence="1 2" key="1">
    <citation type="journal article" date="2002" name="Nucleic Acids Res.">
        <title>The complete genomic sequence of Mycoplasma penetrans, an intracellular bacterial pathogen in humans.</title>
        <authorList>
            <person name="Sasaki Y."/>
            <person name="Ishikawa J."/>
            <person name="Yamashita A."/>
            <person name="Oshima K."/>
            <person name="Kenri T."/>
            <person name="Furuya K."/>
            <person name="Yoshino C."/>
            <person name="Horino A."/>
            <person name="Shiba T."/>
            <person name="Sasaki T."/>
            <person name="Hattori M."/>
        </authorList>
    </citation>
    <scope>NUCLEOTIDE SEQUENCE [LARGE SCALE GENOMIC DNA]</scope>
    <source>
        <strain evidence="1 2">HF-2</strain>
    </source>
</reference>
<organism evidence="1 2">
    <name type="scientific">Malacoplasma penetrans (strain HF-2)</name>
    <name type="common">Mycoplasma penetrans</name>
    <dbReference type="NCBI Taxonomy" id="272633"/>
    <lineage>
        <taxon>Bacteria</taxon>
        <taxon>Bacillati</taxon>
        <taxon>Mycoplasmatota</taxon>
        <taxon>Mycoplasmoidales</taxon>
        <taxon>Mycoplasmoidaceae</taxon>
        <taxon>Malacoplasma</taxon>
    </lineage>
</organism>
<accession>Q8EWU8</accession>
<name>Q8EWU8_MALP2</name>
<dbReference type="InParanoid" id="Q8EWU8"/>
<gene>
    <name evidence="1" type="ordered locus">MYPE1035</name>
</gene>
<dbReference type="STRING" id="272633.gene:10731196"/>
<dbReference type="EMBL" id="BA000026">
    <property type="protein sequence ID" value="BAC43895.1"/>
    <property type="molecule type" value="Genomic_DNA"/>
</dbReference>
<dbReference type="KEGG" id="mpe:MYPE1035"/>
<evidence type="ECO:0000313" key="1">
    <source>
        <dbReference type="EMBL" id="BAC43895.1"/>
    </source>
</evidence>
<proteinExistence type="predicted"/>
<dbReference type="HOGENOM" id="CLU_3009471_0_0_14"/>